<evidence type="ECO:0000259" key="2">
    <source>
        <dbReference type="Pfam" id="PF00561"/>
    </source>
</evidence>
<reference evidence="3 4" key="1">
    <citation type="submission" date="2021-03" db="EMBL/GenBank/DDBJ databases">
        <authorList>
            <person name="Kanchanasin P."/>
            <person name="Saeng-In P."/>
            <person name="Phongsopitanun W."/>
            <person name="Yuki M."/>
            <person name="Kudo T."/>
            <person name="Ohkuma M."/>
            <person name="Tanasupawat S."/>
        </authorList>
    </citation>
    <scope>NUCLEOTIDE SEQUENCE [LARGE SCALE GENOMIC DNA]</scope>
    <source>
        <strain evidence="3 4">L46</strain>
    </source>
</reference>
<name>A0ABS3QZ79_9ACTN</name>
<evidence type="ECO:0000256" key="1">
    <source>
        <dbReference type="ARBA" id="ARBA00022801"/>
    </source>
</evidence>
<dbReference type="InterPro" id="IPR000073">
    <property type="entry name" value="AB_hydrolase_1"/>
</dbReference>
<dbReference type="Pfam" id="PF00561">
    <property type="entry name" value="Abhydrolase_1"/>
    <property type="match status" value="1"/>
</dbReference>
<evidence type="ECO:0000313" key="3">
    <source>
        <dbReference type="EMBL" id="MBO2439115.1"/>
    </source>
</evidence>
<dbReference type="Gene3D" id="3.40.50.1820">
    <property type="entry name" value="alpha/beta hydrolase"/>
    <property type="match status" value="1"/>
</dbReference>
<dbReference type="SUPFAM" id="SSF53474">
    <property type="entry name" value="alpha/beta-Hydrolases"/>
    <property type="match status" value="1"/>
</dbReference>
<proteinExistence type="predicted"/>
<keyword evidence="4" id="KW-1185">Reference proteome</keyword>
<organism evidence="3 4">
    <name type="scientific">Actinomadura nitritigenes</name>
    <dbReference type="NCBI Taxonomy" id="134602"/>
    <lineage>
        <taxon>Bacteria</taxon>
        <taxon>Bacillati</taxon>
        <taxon>Actinomycetota</taxon>
        <taxon>Actinomycetes</taxon>
        <taxon>Streptosporangiales</taxon>
        <taxon>Thermomonosporaceae</taxon>
        <taxon>Actinomadura</taxon>
    </lineage>
</organism>
<dbReference type="EMBL" id="JAGEOK010000009">
    <property type="protein sequence ID" value="MBO2439115.1"/>
    <property type="molecule type" value="Genomic_DNA"/>
</dbReference>
<comment type="caution">
    <text evidence="3">The sequence shown here is derived from an EMBL/GenBank/DDBJ whole genome shotgun (WGS) entry which is preliminary data.</text>
</comment>
<sequence length="252" mass="25816">MGAVTVHRFTGRDGLDLAYRETGAGRPLVLLHGFTASAAQWLDHGPAAALAARGHRVILPDLRGHGDGARPHDPSAYPPDVLADDGLALIDRLGLDGYDLGGYSLGGRVVLRMLARGARSARAVVAGQGTAATSGPPAGGAGRRVLTALAAGDPLEPGSPDARAAHWITRLGGDPEALLRVLDSLVPTPFEALARIGVPVLVLVGDRDHDHASAADLAAALPAGRFGRVPGDHWTALTSPELGDAIAAFLAR</sequence>
<dbReference type="InterPro" id="IPR050266">
    <property type="entry name" value="AB_hydrolase_sf"/>
</dbReference>
<accession>A0ABS3QZ79</accession>
<dbReference type="RefSeq" id="WP_208267406.1">
    <property type="nucleotide sequence ID" value="NZ_JAGEOK010000009.1"/>
</dbReference>
<dbReference type="InterPro" id="IPR029058">
    <property type="entry name" value="AB_hydrolase_fold"/>
</dbReference>
<keyword evidence="1 3" id="KW-0378">Hydrolase</keyword>
<dbReference type="PANTHER" id="PTHR43798:SF31">
    <property type="entry name" value="AB HYDROLASE SUPERFAMILY PROTEIN YCLE"/>
    <property type="match status" value="1"/>
</dbReference>
<feature type="domain" description="AB hydrolase-1" evidence="2">
    <location>
        <begin position="27"/>
        <end position="125"/>
    </location>
</feature>
<protein>
    <submittedName>
        <fullName evidence="3">Alpha/beta fold hydrolase</fullName>
    </submittedName>
</protein>
<dbReference type="GO" id="GO:0016787">
    <property type="term" value="F:hydrolase activity"/>
    <property type="evidence" value="ECO:0007669"/>
    <property type="project" value="UniProtKB-KW"/>
</dbReference>
<dbReference type="Proteomes" id="UP000666915">
    <property type="component" value="Unassembled WGS sequence"/>
</dbReference>
<dbReference type="PANTHER" id="PTHR43798">
    <property type="entry name" value="MONOACYLGLYCEROL LIPASE"/>
    <property type="match status" value="1"/>
</dbReference>
<gene>
    <name evidence="3" type="ORF">J4557_16465</name>
</gene>
<evidence type="ECO:0000313" key="4">
    <source>
        <dbReference type="Proteomes" id="UP000666915"/>
    </source>
</evidence>